<dbReference type="PROSITE" id="PS50110">
    <property type="entry name" value="RESPONSE_REGULATORY"/>
    <property type="match status" value="1"/>
</dbReference>
<comment type="caution">
    <text evidence="3">The sequence shown here is derived from an EMBL/GenBank/DDBJ whole genome shotgun (WGS) entry which is preliminary data.</text>
</comment>
<dbReference type="Pfam" id="PF00072">
    <property type="entry name" value="Response_reg"/>
    <property type="match status" value="1"/>
</dbReference>
<keyword evidence="4" id="KW-1185">Reference proteome</keyword>
<dbReference type="InterPro" id="IPR052048">
    <property type="entry name" value="ST_Response_Regulator"/>
</dbReference>
<feature type="modified residue" description="4-aspartylphosphate" evidence="1">
    <location>
        <position position="67"/>
    </location>
</feature>
<dbReference type="PANTHER" id="PTHR43228:SF1">
    <property type="entry name" value="TWO-COMPONENT RESPONSE REGULATOR ARR22"/>
    <property type="match status" value="1"/>
</dbReference>
<evidence type="ECO:0000313" key="3">
    <source>
        <dbReference type="EMBL" id="KAG5616515.1"/>
    </source>
</evidence>
<evidence type="ECO:0000256" key="1">
    <source>
        <dbReference type="PROSITE-ProRule" id="PRU00169"/>
    </source>
</evidence>
<protein>
    <recommendedName>
        <fullName evidence="2">Response regulatory domain-containing protein</fullName>
    </recommendedName>
</protein>
<dbReference type="PANTHER" id="PTHR43228">
    <property type="entry name" value="TWO-COMPONENT RESPONSE REGULATOR"/>
    <property type="match status" value="1"/>
</dbReference>
<gene>
    <name evidence="3" type="ORF">H5410_016339</name>
</gene>
<dbReference type="SMART" id="SM00448">
    <property type="entry name" value="REC"/>
    <property type="match status" value="1"/>
</dbReference>
<evidence type="ECO:0000259" key="2">
    <source>
        <dbReference type="PROSITE" id="PS50110"/>
    </source>
</evidence>
<dbReference type="SUPFAM" id="SSF52172">
    <property type="entry name" value="CheY-like"/>
    <property type="match status" value="1"/>
</dbReference>
<reference evidence="3 4" key="1">
    <citation type="submission" date="2020-09" db="EMBL/GenBank/DDBJ databases">
        <title>De no assembly of potato wild relative species, Solanum commersonii.</title>
        <authorList>
            <person name="Cho K."/>
        </authorList>
    </citation>
    <scope>NUCLEOTIDE SEQUENCE [LARGE SCALE GENOMIC DNA]</scope>
    <source>
        <strain evidence="3">LZ3.2</strain>
        <tissue evidence="3">Leaf</tissue>
    </source>
</reference>
<dbReference type="Gene3D" id="3.40.50.2300">
    <property type="match status" value="1"/>
</dbReference>
<proteinExistence type="predicted"/>
<evidence type="ECO:0000313" key="4">
    <source>
        <dbReference type="Proteomes" id="UP000824120"/>
    </source>
</evidence>
<sequence>MSSFEASVNSNVVKKLKALIVDDDTITRMILKALLMKFGVKTHEAKNGQEAILAHHSGACFDLILMDLYMPIMNGRQTTKELRDMYVCSLIVGMTSQEKEEEKKSFMDAGLDYYYQKPLTNDESHYLVEKIKGNALSLSKLKSIDLIHMLIY</sequence>
<dbReference type="OrthoDB" id="21225at2759"/>
<name>A0A9J5ZWR0_SOLCO</name>
<organism evidence="3 4">
    <name type="scientific">Solanum commersonii</name>
    <name type="common">Commerson's wild potato</name>
    <name type="synonym">Commerson's nightshade</name>
    <dbReference type="NCBI Taxonomy" id="4109"/>
    <lineage>
        <taxon>Eukaryota</taxon>
        <taxon>Viridiplantae</taxon>
        <taxon>Streptophyta</taxon>
        <taxon>Embryophyta</taxon>
        <taxon>Tracheophyta</taxon>
        <taxon>Spermatophyta</taxon>
        <taxon>Magnoliopsida</taxon>
        <taxon>eudicotyledons</taxon>
        <taxon>Gunneridae</taxon>
        <taxon>Pentapetalae</taxon>
        <taxon>asterids</taxon>
        <taxon>lamiids</taxon>
        <taxon>Solanales</taxon>
        <taxon>Solanaceae</taxon>
        <taxon>Solanoideae</taxon>
        <taxon>Solaneae</taxon>
        <taxon>Solanum</taxon>
    </lineage>
</organism>
<dbReference type="Proteomes" id="UP000824120">
    <property type="component" value="Chromosome 3"/>
</dbReference>
<dbReference type="GO" id="GO:0000160">
    <property type="term" value="P:phosphorelay signal transduction system"/>
    <property type="evidence" value="ECO:0007669"/>
    <property type="project" value="InterPro"/>
</dbReference>
<keyword evidence="1" id="KW-0597">Phosphoprotein</keyword>
<dbReference type="EMBL" id="JACXVP010000003">
    <property type="protein sequence ID" value="KAG5616515.1"/>
    <property type="molecule type" value="Genomic_DNA"/>
</dbReference>
<dbReference type="AlphaFoldDB" id="A0A9J5ZWR0"/>
<feature type="domain" description="Response regulatory" evidence="2">
    <location>
        <begin position="17"/>
        <end position="132"/>
    </location>
</feature>
<dbReference type="InterPro" id="IPR011006">
    <property type="entry name" value="CheY-like_superfamily"/>
</dbReference>
<dbReference type="InterPro" id="IPR001789">
    <property type="entry name" value="Sig_transdc_resp-reg_receiver"/>
</dbReference>
<dbReference type="CDD" id="cd17546">
    <property type="entry name" value="REC_hyHK_CKI1_RcsC-like"/>
    <property type="match status" value="1"/>
</dbReference>
<accession>A0A9J5ZWR0</accession>